<comment type="caution">
    <text evidence="1">The sequence shown here is derived from an EMBL/GenBank/DDBJ whole genome shotgun (WGS) entry which is preliminary data.</text>
</comment>
<sequence>MATFPGVHQLSSGGQRSSFIFIDQVLISGVLWAGEGWADFPGLATVEDAAPSLPALLELLSPVRGWTVRHVLEVEMLLSCPVRALASATCVYVTLDPSPADQSYRMVETFSLVPGLHRNHKNFGGLW</sequence>
<evidence type="ECO:0000313" key="2">
    <source>
        <dbReference type="Proteomes" id="UP001283361"/>
    </source>
</evidence>
<reference evidence="1" key="1">
    <citation type="journal article" date="2023" name="G3 (Bethesda)">
        <title>A reference genome for the long-term kleptoplast-retaining sea slug Elysia crispata morphotype clarki.</title>
        <authorList>
            <person name="Eastman K.E."/>
            <person name="Pendleton A.L."/>
            <person name="Shaikh M.A."/>
            <person name="Suttiyut T."/>
            <person name="Ogas R."/>
            <person name="Tomko P."/>
            <person name="Gavelis G."/>
            <person name="Widhalm J.R."/>
            <person name="Wisecaver J.H."/>
        </authorList>
    </citation>
    <scope>NUCLEOTIDE SEQUENCE</scope>
    <source>
        <strain evidence="1">ECLA1</strain>
    </source>
</reference>
<name>A0AAE0YQ27_9GAST</name>
<evidence type="ECO:0000313" key="1">
    <source>
        <dbReference type="EMBL" id="KAK3754163.1"/>
    </source>
</evidence>
<dbReference type="AlphaFoldDB" id="A0AAE0YQ27"/>
<organism evidence="1 2">
    <name type="scientific">Elysia crispata</name>
    <name type="common">lettuce slug</name>
    <dbReference type="NCBI Taxonomy" id="231223"/>
    <lineage>
        <taxon>Eukaryota</taxon>
        <taxon>Metazoa</taxon>
        <taxon>Spiralia</taxon>
        <taxon>Lophotrochozoa</taxon>
        <taxon>Mollusca</taxon>
        <taxon>Gastropoda</taxon>
        <taxon>Heterobranchia</taxon>
        <taxon>Euthyneura</taxon>
        <taxon>Panpulmonata</taxon>
        <taxon>Sacoglossa</taxon>
        <taxon>Placobranchoidea</taxon>
        <taxon>Plakobranchidae</taxon>
        <taxon>Elysia</taxon>
    </lineage>
</organism>
<protein>
    <submittedName>
        <fullName evidence="1">Uncharacterized protein</fullName>
    </submittedName>
</protein>
<dbReference type="EMBL" id="JAWDGP010005686">
    <property type="protein sequence ID" value="KAK3754163.1"/>
    <property type="molecule type" value="Genomic_DNA"/>
</dbReference>
<dbReference type="Proteomes" id="UP001283361">
    <property type="component" value="Unassembled WGS sequence"/>
</dbReference>
<accession>A0AAE0YQ27</accession>
<gene>
    <name evidence="1" type="ORF">RRG08_024236</name>
</gene>
<proteinExistence type="predicted"/>
<keyword evidence="2" id="KW-1185">Reference proteome</keyword>